<dbReference type="PROSITE" id="PS50088">
    <property type="entry name" value="ANK_REPEAT"/>
    <property type="match status" value="1"/>
</dbReference>
<name>T0R9W6_SAPDV</name>
<dbReference type="GeneID" id="19956528"/>
<protein>
    <submittedName>
        <fullName evidence="2">Uncharacterized protein</fullName>
    </submittedName>
</protein>
<evidence type="ECO:0000256" key="1">
    <source>
        <dbReference type="PROSITE-ProRule" id="PRU00023"/>
    </source>
</evidence>
<sequence length="42" mass="4569">MSTRRTAYHLLARGGYASVVRLLLDAGASLDDQHQARSPAEN</sequence>
<organism evidence="2 3">
    <name type="scientific">Saprolegnia diclina (strain VS20)</name>
    <dbReference type="NCBI Taxonomy" id="1156394"/>
    <lineage>
        <taxon>Eukaryota</taxon>
        <taxon>Sar</taxon>
        <taxon>Stramenopiles</taxon>
        <taxon>Oomycota</taxon>
        <taxon>Saprolegniomycetes</taxon>
        <taxon>Saprolegniales</taxon>
        <taxon>Saprolegniaceae</taxon>
        <taxon>Saprolegnia</taxon>
    </lineage>
</organism>
<evidence type="ECO:0000313" key="2">
    <source>
        <dbReference type="EMBL" id="EQC26312.1"/>
    </source>
</evidence>
<keyword evidence="3" id="KW-1185">Reference proteome</keyword>
<reference evidence="2 3" key="1">
    <citation type="submission" date="2012-04" db="EMBL/GenBank/DDBJ databases">
        <title>The Genome Sequence of Saprolegnia declina VS20.</title>
        <authorList>
            <consortium name="The Broad Institute Genome Sequencing Platform"/>
            <person name="Russ C."/>
            <person name="Nusbaum C."/>
            <person name="Tyler B."/>
            <person name="van West P."/>
            <person name="Dieguez-Uribeondo J."/>
            <person name="de Bruijn I."/>
            <person name="Tripathy S."/>
            <person name="Jiang R."/>
            <person name="Young S.K."/>
            <person name="Zeng Q."/>
            <person name="Gargeya S."/>
            <person name="Fitzgerald M."/>
            <person name="Haas B."/>
            <person name="Abouelleil A."/>
            <person name="Alvarado L."/>
            <person name="Arachchi H.M."/>
            <person name="Berlin A."/>
            <person name="Chapman S.B."/>
            <person name="Goldberg J."/>
            <person name="Griggs A."/>
            <person name="Gujja S."/>
            <person name="Hansen M."/>
            <person name="Howarth C."/>
            <person name="Imamovic A."/>
            <person name="Larimer J."/>
            <person name="McCowen C."/>
            <person name="Montmayeur A."/>
            <person name="Murphy C."/>
            <person name="Neiman D."/>
            <person name="Pearson M."/>
            <person name="Priest M."/>
            <person name="Roberts A."/>
            <person name="Saif S."/>
            <person name="Shea T."/>
            <person name="Sisk P."/>
            <person name="Sykes S."/>
            <person name="Wortman J."/>
            <person name="Nusbaum C."/>
            <person name="Birren B."/>
        </authorList>
    </citation>
    <scope>NUCLEOTIDE SEQUENCE [LARGE SCALE GENOMIC DNA]</scope>
    <source>
        <strain evidence="2 3">VS20</strain>
    </source>
</reference>
<proteinExistence type="predicted"/>
<dbReference type="RefSeq" id="XP_008620205.1">
    <property type="nucleotide sequence ID" value="XM_008621983.1"/>
</dbReference>
<evidence type="ECO:0000313" key="3">
    <source>
        <dbReference type="Proteomes" id="UP000030762"/>
    </source>
</evidence>
<dbReference type="InterPro" id="IPR002110">
    <property type="entry name" value="Ankyrin_rpt"/>
</dbReference>
<dbReference type="Gene3D" id="1.25.40.20">
    <property type="entry name" value="Ankyrin repeat-containing domain"/>
    <property type="match status" value="1"/>
</dbReference>
<dbReference type="VEuPathDB" id="FungiDB:SDRG_15801"/>
<keyword evidence="1" id="KW-0040">ANK repeat</keyword>
<dbReference type="Proteomes" id="UP000030762">
    <property type="component" value="Unassembled WGS sequence"/>
</dbReference>
<dbReference type="Pfam" id="PF00023">
    <property type="entry name" value="Ank"/>
    <property type="match status" value="1"/>
</dbReference>
<dbReference type="EMBL" id="JH767234">
    <property type="protein sequence ID" value="EQC26312.1"/>
    <property type="molecule type" value="Genomic_DNA"/>
</dbReference>
<feature type="repeat" description="ANK" evidence="1">
    <location>
        <begin position="3"/>
        <end position="35"/>
    </location>
</feature>
<gene>
    <name evidence="2" type="ORF">SDRG_15801</name>
</gene>
<dbReference type="PROSITE" id="PS50297">
    <property type="entry name" value="ANK_REP_REGION"/>
    <property type="match status" value="1"/>
</dbReference>
<dbReference type="InParanoid" id="T0R9W6"/>
<dbReference type="OrthoDB" id="10251692at2759"/>
<accession>T0R9W6</accession>
<dbReference type="InterPro" id="IPR036770">
    <property type="entry name" value="Ankyrin_rpt-contain_sf"/>
</dbReference>
<dbReference type="AlphaFoldDB" id="T0R9W6"/>